<protein>
    <submittedName>
        <fullName evidence="3">Tetratricopeptide repeat protein</fullName>
    </submittedName>
</protein>
<dbReference type="Pfam" id="PF13432">
    <property type="entry name" value="TPR_16"/>
    <property type="match status" value="2"/>
</dbReference>
<dbReference type="PROSITE" id="PS50005">
    <property type="entry name" value="TPR"/>
    <property type="match status" value="1"/>
</dbReference>
<accession>A0ABS7SI15</accession>
<gene>
    <name evidence="3" type="ORF">I4X03_001090</name>
</gene>
<evidence type="ECO:0000259" key="2">
    <source>
        <dbReference type="Pfam" id="PF09976"/>
    </source>
</evidence>
<dbReference type="SMART" id="SM00028">
    <property type="entry name" value="TPR"/>
    <property type="match status" value="5"/>
</dbReference>
<dbReference type="SUPFAM" id="SSF48452">
    <property type="entry name" value="TPR-like"/>
    <property type="match status" value="3"/>
</dbReference>
<keyword evidence="4" id="KW-1185">Reference proteome</keyword>
<dbReference type="Proteomes" id="UP000809349">
    <property type="component" value="Unassembled WGS sequence"/>
</dbReference>
<evidence type="ECO:0000256" key="1">
    <source>
        <dbReference type="PROSITE-ProRule" id="PRU00339"/>
    </source>
</evidence>
<sequence length="661" mass="72229">MRPSICGATPRRVTSTSGNSGIWVGLDRVHWGSGGGCARDREVRRRIRNHRCHSGIALKNAFVIVTLSGLLTACAVAQLPQPDAVPPVQETPAAIADATAAADASDDADNAAAEEASEFAKLPKVALTGDLLYKLMKAELDFREGNWQAPYAALLEAAKLTRDPRLPRRAAEMALSVNEHQSAMAAVGVWRELVPDSEEAARAYLGLAVLNDKLPEAEAILRQRLAEAAMDERGAAMFQTRQFLSRAKDKAAAAAMFERLLSPYRHMVEARILLAQSAFARGDKPQAETEARAALALKPDSEIAMLTLAQVAVDQGSVEAMLAKFIAANPKAREVRAAHARLLVDQKQFEKARDSFEVLLKDQPEDLGTLYALGILSMQLDDPASAEEYLIHFTEVLAASPEDERDPSRVLLMLSQLAEQRGDLAGALKWITSIESDDPALYFGAQVKRAQLMAKQGELAGARKVLAGLSPSEAAQQAQVVLAEGQILRDAGKGKAAYQVLEDGARKFPKNPDLLYDFALQAEKIGRVDVMEKALRDVMALAPDNHHAYNALGYSLAERNVRLDEALVLIDKALKMAPDDPFIMDSLGWVHYRMGNLDAAETQLRKAYALRKDAEIAVHLGEVLWRKGAQEEARKLLREARAKDPKNDTLRNTLARLQLKL</sequence>
<name>A0ABS7SI15_9BURK</name>
<keyword evidence="1" id="KW-0802">TPR repeat</keyword>
<dbReference type="InterPro" id="IPR018704">
    <property type="entry name" value="SecYEG/CpoB_TPR"/>
</dbReference>
<dbReference type="Gene3D" id="1.25.40.10">
    <property type="entry name" value="Tetratricopeptide repeat domain"/>
    <property type="match status" value="2"/>
</dbReference>
<reference evidence="3 4" key="2">
    <citation type="submission" date="2021-08" db="EMBL/GenBank/DDBJ databases">
        <title>Massilia sp. R798.</title>
        <authorList>
            <person name="Baek J.H."/>
            <person name="Jung H.S."/>
            <person name="Kim K.R."/>
            <person name="Jeon C.O."/>
        </authorList>
    </citation>
    <scope>NUCLEOTIDE SEQUENCE [LARGE SCALE GENOMIC DNA]</scope>
    <source>
        <strain evidence="3 4">R798</strain>
    </source>
</reference>
<dbReference type="PANTHER" id="PTHR12558">
    <property type="entry name" value="CELL DIVISION CYCLE 16,23,27"/>
    <property type="match status" value="1"/>
</dbReference>
<feature type="repeat" description="TPR" evidence="1">
    <location>
        <begin position="614"/>
        <end position="647"/>
    </location>
</feature>
<organism evidence="3 4">
    <name type="scientific">Massilia soli</name>
    <dbReference type="NCBI Taxonomy" id="2792854"/>
    <lineage>
        <taxon>Bacteria</taxon>
        <taxon>Pseudomonadati</taxon>
        <taxon>Pseudomonadota</taxon>
        <taxon>Betaproteobacteria</taxon>
        <taxon>Burkholderiales</taxon>
        <taxon>Oxalobacteraceae</taxon>
        <taxon>Telluria group</taxon>
        <taxon>Massilia</taxon>
    </lineage>
</organism>
<evidence type="ECO:0000313" key="3">
    <source>
        <dbReference type="EMBL" id="MBZ2205851.1"/>
    </source>
</evidence>
<dbReference type="InterPro" id="IPR011990">
    <property type="entry name" value="TPR-like_helical_dom_sf"/>
</dbReference>
<dbReference type="EMBL" id="JAFBIL020000001">
    <property type="protein sequence ID" value="MBZ2205851.1"/>
    <property type="molecule type" value="Genomic_DNA"/>
</dbReference>
<dbReference type="InterPro" id="IPR019734">
    <property type="entry name" value="TPR_rpt"/>
</dbReference>
<dbReference type="Pfam" id="PF09976">
    <property type="entry name" value="TPR_21"/>
    <property type="match status" value="1"/>
</dbReference>
<dbReference type="PANTHER" id="PTHR12558:SF13">
    <property type="entry name" value="CELL DIVISION CYCLE PROTEIN 27 HOMOLOG"/>
    <property type="match status" value="1"/>
</dbReference>
<evidence type="ECO:0000313" key="4">
    <source>
        <dbReference type="Proteomes" id="UP000809349"/>
    </source>
</evidence>
<reference evidence="3 4" key="1">
    <citation type="submission" date="2021-01" db="EMBL/GenBank/DDBJ databases">
        <authorList>
            <person name="Ruan W."/>
            <person name="Khan S.A."/>
            <person name="Jeon C.O."/>
        </authorList>
    </citation>
    <scope>NUCLEOTIDE SEQUENCE [LARGE SCALE GENOMIC DNA]</scope>
    <source>
        <strain evidence="3 4">R798</strain>
    </source>
</reference>
<proteinExistence type="predicted"/>
<feature type="domain" description="Ancillary SecYEG translocon subunit/Cell division coordinator CpoB TPR" evidence="2">
    <location>
        <begin position="231"/>
        <end position="382"/>
    </location>
</feature>
<comment type="caution">
    <text evidence="3">The sequence shown here is derived from an EMBL/GenBank/DDBJ whole genome shotgun (WGS) entry which is preliminary data.</text>
</comment>